<dbReference type="Pfam" id="PF00126">
    <property type="entry name" value="HTH_1"/>
    <property type="match status" value="1"/>
</dbReference>
<dbReference type="InterPro" id="IPR005119">
    <property type="entry name" value="LysR_subst-bd"/>
</dbReference>
<feature type="domain" description="HTH lysR-type" evidence="5">
    <location>
        <begin position="6"/>
        <end position="63"/>
    </location>
</feature>
<evidence type="ECO:0000313" key="6">
    <source>
        <dbReference type="EMBL" id="HAT1684554.1"/>
    </source>
</evidence>
<organism evidence="6 7">
    <name type="scientific">Klebsiella oxytoca</name>
    <dbReference type="NCBI Taxonomy" id="571"/>
    <lineage>
        <taxon>Bacteria</taxon>
        <taxon>Pseudomonadati</taxon>
        <taxon>Pseudomonadota</taxon>
        <taxon>Gammaproteobacteria</taxon>
        <taxon>Enterobacterales</taxon>
        <taxon>Enterobacteriaceae</taxon>
        <taxon>Klebsiella/Raoultella group</taxon>
        <taxon>Klebsiella</taxon>
    </lineage>
</organism>
<dbReference type="GO" id="GO:0003700">
    <property type="term" value="F:DNA-binding transcription factor activity"/>
    <property type="evidence" value="ECO:0007669"/>
    <property type="project" value="InterPro"/>
</dbReference>
<reference evidence="6" key="2">
    <citation type="submission" date="2020-11" db="EMBL/GenBank/DDBJ databases">
        <authorList>
            <consortium name="NCBI Pathogen Detection Project"/>
        </authorList>
    </citation>
    <scope>NUCLEOTIDE SEQUENCE</scope>
    <source>
        <strain evidence="6">R404</strain>
    </source>
</reference>
<dbReference type="CDD" id="cd08440">
    <property type="entry name" value="PBP2_LTTR_like_4"/>
    <property type="match status" value="1"/>
</dbReference>
<name>A0AAN5LDL7_KLEOX</name>
<dbReference type="PANTHER" id="PTHR30419:SF14">
    <property type="entry name" value="LYSR FAMILY TRANSCRIPTIONAL REGULATOR"/>
    <property type="match status" value="1"/>
</dbReference>
<dbReference type="Pfam" id="PF03466">
    <property type="entry name" value="LysR_substrate"/>
    <property type="match status" value="1"/>
</dbReference>
<evidence type="ECO:0000313" key="7">
    <source>
        <dbReference type="Proteomes" id="UP000856143"/>
    </source>
</evidence>
<dbReference type="FunFam" id="1.10.10.10:FF:000001">
    <property type="entry name" value="LysR family transcriptional regulator"/>
    <property type="match status" value="1"/>
</dbReference>
<accession>A0AAN5LDL7</accession>
<dbReference type="InterPro" id="IPR036390">
    <property type="entry name" value="WH_DNA-bd_sf"/>
</dbReference>
<dbReference type="PANTHER" id="PTHR30419">
    <property type="entry name" value="HTH-TYPE TRANSCRIPTIONAL REGULATOR YBHD"/>
    <property type="match status" value="1"/>
</dbReference>
<keyword evidence="4" id="KW-0804">Transcription</keyword>
<dbReference type="PROSITE" id="PS50931">
    <property type="entry name" value="HTH_LYSR"/>
    <property type="match status" value="1"/>
</dbReference>
<dbReference type="EMBL" id="DACSEO010000104">
    <property type="protein sequence ID" value="HAT1684554.1"/>
    <property type="molecule type" value="Genomic_DNA"/>
</dbReference>
<proteinExistence type="inferred from homology"/>
<dbReference type="GO" id="GO:0003677">
    <property type="term" value="F:DNA binding"/>
    <property type="evidence" value="ECO:0007669"/>
    <property type="project" value="UniProtKB-KW"/>
</dbReference>
<dbReference type="Gene3D" id="3.40.190.290">
    <property type="match status" value="1"/>
</dbReference>
<reference evidence="6" key="1">
    <citation type="journal article" date="2018" name="Genome Biol.">
        <title>SKESA: strategic k-mer extension for scrupulous assemblies.</title>
        <authorList>
            <person name="Souvorov A."/>
            <person name="Agarwala R."/>
            <person name="Lipman D.J."/>
        </authorList>
    </citation>
    <scope>NUCLEOTIDE SEQUENCE</scope>
    <source>
        <strain evidence="6">R404</strain>
    </source>
</reference>
<comment type="similarity">
    <text evidence="1">Belongs to the LysR transcriptional regulatory family.</text>
</comment>
<dbReference type="InterPro" id="IPR050950">
    <property type="entry name" value="HTH-type_LysR_regulators"/>
</dbReference>
<dbReference type="PRINTS" id="PR00039">
    <property type="entry name" value="HTHLYSR"/>
</dbReference>
<dbReference type="SUPFAM" id="SSF46785">
    <property type="entry name" value="Winged helix' DNA-binding domain"/>
    <property type="match status" value="1"/>
</dbReference>
<keyword evidence="3" id="KW-0238">DNA-binding</keyword>
<evidence type="ECO:0000256" key="3">
    <source>
        <dbReference type="ARBA" id="ARBA00023125"/>
    </source>
</evidence>
<evidence type="ECO:0000256" key="4">
    <source>
        <dbReference type="ARBA" id="ARBA00023163"/>
    </source>
</evidence>
<comment type="caution">
    <text evidence="6">The sequence shown here is derived from an EMBL/GenBank/DDBJ whole genome shotgun (WGS) entry which is preliminary data.</text>
</comment>
<dbReference type="AlphaFoldDB" id="A0AAN5LDL7"/>
<dbReference type="InterPro" id="IPR036388">
    <property type="entry name" value="WH-like_DNA-bd_sf"/>
</dbReference>
<dbReference type="SUPFAM" id="SSF53850">
    <property type="entry name" value="Periplasmic binding protein-like II"/>
    <property type="match status" value="1"/>
</dbReference>
<dbReference type="GO" id="GO:0005829">
    <property type="term" value="C:cytosol"/>
    <property type="evidence" value="ECO:0007669"/>
    <property type="project" value="TreeGrafter"/>
</dbReference>
<keyword evidence="2" id="KW-0805">Transcription regulation</keyword>
<protein>
    <submittedName>
        <fullName evidence="6">LysR family transcriptional regulator</fullName>
    </submittedName>
</protein>
<sequence>MNTLNISLRQLRIFLAVAEHHGFSRAGSMIGLTQSAMSHNISELETELGIRLFDRTTREVLLTREGFELSVELRRLLEELDATLQNACDKREHRSGSVHVATSPTISAGIMPACIIKVIENNKQINLIIHDQAQKQTIQMVLNGEVDFGVIVEPTTDVDLYSETCLEEPFCLIMPRTHQMAQMKEIQWHDLQNQDLVLLDYASGSRPLIDNALIRHGVVPRVIQELGHVSTIFRLLQSGIGVSVIPQLAVSSLNTTELIIRELKPVEKRRLQLVRRHNRALSPAAITVWEVIRQWCFEAGGIIPMSS</sequence>
<gene>
    <name evidence="6" type="ORF">I8Y21_005349</name>
</gene>
<evidence type="ECO:0000259" key="5">
    <source>
        <dbReference type="PROSITE" id="PS50931"/>
    </source>
</evidence>
<evidence type="ECO:0000256" key="1">
    <source>
        <dbReference type="ARBA" id="ARBA00009437"/>
    </source>
</evidence>
<dbReference type="Gene3D" id="1.10.10.10">
    <property type="entry name" value="Winged helix-like DNA-binding domain superfamily/Winged helix DNA-binding domain"/>
    <property type="match status" value="1"/>
</dbReference>
<dbReference type="InterPro" id="IPR000847">
    <property type="entry name" value="LysR_HTH_N"/>
</dbReference>
<evidence type="ECO:0000256" key="2">
    <source>
        <dbReference type="ARBA" id="ARBA00023015"/>
    </source>
</evidence>
<dbReference type="Proteomes" id="UP000856143">
    <property type="component" value="Unassembled WGS sequence"/>
</dbReference>